<evidence type="ECO:0000313" key="4">
    <source>
        <dbReference type="Proteomes" id="UP000609323"/>
    </source>
</evidence>
<dbReference type="EMBL" id="BMHF01000021">
    <property type="protein sequence ID" value="GGA50488.1"/>
    <property type="molecule type" value="Genomic_DNA"/>
</dbReference>
<dbReference type="Proteomes" id="UP000609323">
    <property type="component" value="Unassembled WGS sequence"/>
</dbReference>
<reference evidence="4" key="1">
    <citation type="journal article" date="2019" name="Int. J. Syst. Evol. Microbiol.">
        <title>The Global Catalogue of Microorganisms (GCM) 10K type strain sequencing project: providing services to taxonomists for standard genome sequencing and annotation.</title>
        <authorList>
            <consortium name="The Broad Institute Genomics Platform"/>
            <consortium name="The Broad Institute Genome Sequencing Center for Infectious Disease"/>
            <person name="Wu L."/>
            <person name="Ma J."/>
        </authorList>
    </citation>
    <scope>NUCLEOTIDE SEQUENCE [LARGE SCALE GENOMIC DNA]</scope>
    <source>
        <strain evidence="4">CGMCC 1.15044</strain>
    </source>
</reference>
<dbReference type="SUPFAM" id="SSF53335">
    <property type="entry name" value="S-adenosyl-L-methionine-dependent methyltransferases"/>
    <property type="match status" value="1"/>
</dbReference>
<dbReference type="InterPro" id="IPR029063">
    <property type="entry name" value="SAM-dependent_MTases_sf"/>
</dbReference>
<feature type="region of interest" description="Disordered" evidence="1">
    <location>
        <begin position="1"/>
        <end position="28"/>
    </location>
</feature>
<organism evidence="3 4">
    <name type="scientific">Paenibacillus physcomitrellae</name>
    <dbReference type="NCBI Taxonomy" id="1619311"/>
    <lineage>
        <taxon>Bacteria</taxon>
        <taxon>Bacillati</taxon>
        <taxon>Bacillota</taxon>
        <taxon>Bacilli</taxon>
        <taxon>Bacillales</taxon>
        <taxon>Paenibacillaceae</taxon>
        <taxon>Paenibacillus</taxon>
    </lineage>
</organism>
<evidence type="ECO:0000256" key="1">
    <source>
        <dbReference type="SAM" id="MobiDB-lite"/>
    </source>
</evidence>
<dbReference type="Pfam" id="PF03705">
    <property type="entry name" value="CheR_N"/>
    <property type="match status" value="1"/>
</dbReference>
<evidence type="ECO:0000259" key="2">
    <source>
        <dbReference type="PROSITE" id="PS50123"/>
    </source>
</evidence>
<dbReference type="Gene3D" id="3.40.50.150">
    <property type="entry name" value="Vaccinia Virus protein VP39"/>
    <property type="match status" value="1"/>
</dbReference>
<dbReference type="PROSITE" id="PS50123">
    <property type="entry name" value="CHER"/>
    <property type="match status" value="1"/>
</dbReference>
<dbReference type="InterPro" id="IPR022642">
    <property type="entry name" value="CheR_C"/>
</dbReference>
<dbReference type="SMART" id="SM00138">
    <property type="entry name" value="MeTrc"/>
    <property type="match status" value="1"/>
</dbReference>
<dbReference type="InterPro" id="IPR000780">
    <property type="entry name" value="CheR_MeTrfase"/>
</dbReference>
<name>A0ABQ1GUZ1_9BACL</name>
<evidence type="ECO:0000313" key="3">
    <source>
        <dbReference type="EMBL" id="GGA50488.1"/>
    </source>
</evidence>
<dbReference type="Pfam" id="PF01739">
    <property type="entry name" value="CheR"/>
    <property type="match status" value="1"/>
</dbReference>
<dbReference type="PANTHER" id="PTHR24422:SF8">
    <property type="entry name" value="CHEMOTAXIS PROTEIN"/>
    <property type="match status" value="1"/>
</dbReference>
<proteinExistence type="predicted"/>
<dbReference type="PANTHER" id="PTHR24422">
    <property type="entry name" value="CHEMOTAXIS PROTEIN METHYLTRANSFERASE"/>
    <property type="match status" value="1"/>
</dbReference>
<keyword evidence="4" id="KW-1185">Reference proteome</keyword>
<sequence length="307" mass="36241">MHMRGTSLEGIEVRGMTPREYNNDDTEFGLSSSAEMDERETIEIELLLEGVHRMYGYDFRNYAIPSLKRRIWHSVHSENLKTVSGLQEKVLHNRDTFDRLVHNLSIPVTEMFRDPSLFKTFREKVVPILRTYPYIRIWHAGCSTGEEVYSMAILLQEEGLYDKARIYATDMNARSLEQAKEGIYGLQKMKLYTKNYIEAGGTRSFSEYYTAQYNSVIFHPYLRKNMIFAEHNLATDRSFNEFNVIFCRNVMIYFNETLRNRVHELFYESLSNFGVLVLGSKESIHFTDYSHCFEPLDRVEKIYRKIK</sequence>
<protein>
    <submittedName>
        <fullName evidence="3">Chemotaxis protein R</fullName>
    </submittedName>
</protein>
<feature type="domain" description="CheR-type methyltransferase" evidence="2">
    <location>
        <begin position="43"/>
        <end position="284"/>
    </location>
</feature>
<accession>A0ABQ1GUZ1</accession>
<dbReference type="InterPro" id="IPR022641">
    <property type="entry name" value="CheR_N"/>
</dbReference>
<gene>
    <name evidence="3" type="primary">cheR</name>
    <name evidence="3" type="ORF">GCM10010917_39680</name>
</gene>
<dbReference type="PRINTS" id="PR00996">
    <property type="entry name" value="CHERMTFRASE"/>
</dbReference>
<dbReference type="InterPro" id="IPR050903">
    <property type="entry name" value="Bact_Chemotaxis_MeTrfase"/>
</dbReference>
<comment type="caution">
    <text evidence="3">The sequence shown here is derived from an EMBL/GenBank/DDBJ whole genome shotgun (WGS) entry which is preliminary data.</text>
</comment>